<dbReference type="RefSeq" id="XP_001020555.1">
    <property type="nucleotide sequence ID" value="XM_001020555.1"/>
</dbReference>
<keyword evidence="9" id="KW-1185">Reference proteome</keyword>
<dbReference type="InterPro" id="IPR020103">
    <property type="entry name" value="PsdUridine_synth_cat_dom_sf"/>
</dbReference>
<dbReference type="eggNOG" id="KOG4393">
    <property type="taxonomic scope" value="Eukaryota"/>
</dbReference>
<dbReference type="InterPro" id="IPR001406">
    <property type="entry name" value="PsdUridine_synth_TruA"/>
</dbReference>
<accession>I7MKU1</accession>
<dbReference type="OrthoDB" id="271910at2759"/>
<dbReference type="InterPro" id="IPR020095">
    <property type="entry name" value="PsdUridine_synth_TruA_C"/>
</dbReference>
<dbReference type="GO" id="GO:0031119">
    <property type="term" value="P:tRNA pseudouridine synthesis"/>
    <property type="evidence" value="ECO:0007669"/>
    <property type="project" value="TreeGrafter"/>
</dbReference>
<dbReference type="SUPFAM" id="SSF55120">
    <property type="entry name" value="Pseudouridine synthase"/>
    <property type="match status" value="1"/>
</dbReference>
<dbReference type="HOGENOM" id="CLU_938377_0_0_1"/>
<evidence type="ECO:0000259" key="7">
    <source>
        <dbReference type="Pfam" id="PF01416"/>
    </source>
</evidence>
<gene>
    <name evidence="8" type="ORF">TTHERM_00218830</name>
</gene>
<dbReference type="Gene3D" id="3.30.70.660">
    <property type="entry name" value="Pseudouridine synthase I, catalytic domain, C-terminal subdomain"/>
    <property type="match status" value="1"/>
</dbReference>
<keyword evidence="3 6" id="KW-0413">Isomerase</keyword>
<evidence type="ECO:0000313" key="8">
    <source>
        <dbReference type="EMBL" id="EAS00310.1"/>
    </source>
</evidence>
<dbReference type="Gene3D" id="3.30.70.580">
    <property type="entry name" value="Pseudouridine synthase I, catalytic domain, N-terminal subdomain"/>
    <property type="match status" value="1"/>
</dbReference>
<evidence type="ECO:0000313" key="9">
    <source>
        <dbReference type="Proteomes" id="UP000009168"/>
    </source>
</evidence>
<evidence type="ECO:0000256" key="6">
    <source>
        <dbReference type="RuleBase" id="RU003792"/>
    </source>
</evidence>
<feature type="active site" description="Nucleophile" evidence="4">
    <location>
        <position position="69"/>
    </location>
</feature>
<dbReference type="InterPro" id="IPR020097">
    <property type="entry name" value="PsdUridine_synth_TruA_a/b_dom"/>
</dbReference>
<organism evidence="8 9">
    <name type="scientific">Tetrahymena thermophila (strain SB210)</name>
    <dbReference type="NCBI Taxonomy" id="312017"/>
    <lineage>
        <taxon>Eukaryota</taxon>
        <taxon>Sar</taxon>
        <taxon>Alveolata</taxon>
        <taxon>Ciliophora</taxon>
        <taxon>Intramacronucleata</taxon>
        <taxon>Oligohymenophorea</taxon>
        <taxon>Hymenostomatida</taxon>
        <taxon>Tetrahymenina</taxon>
        <taxon>Tetrahymenidae</taxon>
        <taxon>Tetrahymena</taxon>
    </lineage>
</organism>
<dbReference type="Proteomes" id="UP000009168">
    <property type="component" value="Unassembled WGS sequence"/>
</dbReference>
<dbReference type="KEGG" id="tet:TTHERM_00218830"/>
<dbReference type="AlphaFoldDB" id="I7MKU1"/>
<dbReference type="PANTHER" id="PTHR11142">
    <property type="entry name" value="PSEUDOURIDYLATE SYNTHASE"/>
    <property type="match status" value="1"/>
</dbReference>
<dbReference type="InParanoid" id="I7MKU1"/>
<reference evidence="9" key="1">
    <citation type="journal article" date="2006" name="PLoS Biol.">
        <title>Macronuclear genome sequence of the ciliate Tetrahymena thermophila, a model eukaryote.</title>
        <authorList>
            <person name="Eisen J.A."/>
            <person name="Coyne R.S."/>
            <person name="Wu M."/>
            <person name="Wu D."/>
            <person name="Thiagarajan M."/>
            <person name="Wortman J.R."/>
            <person name="Badger J.H."/>
            <person name="Ren Q."/>
            <person name="Amedeo P."/>
            <person name="Jones K.M."/>
            <person name="Tallon L.J."/>
            <person name="Delcher A.L."/>
            <person name="Salzberg S.L."/>
            <person name="Silva J.C."/>
            <person name="Haas B.J."/>
            <person name="Majoros W.H."/>
            <person name="Farzad M."/>
            <person name="Carlton J.M."/>
            <person name="Smith R.K. Jr."/>
            <person name="Garg J."/>
            <person name="Pearlman R.E."/>
            <person name="Karrer K.M."/>
            <person name="Sun L."/>
            <person name="Manning G."/>
            <person name="Elde N.C."/>
            <person name="Turkewitz A.P."/>
            <person name="Asai D.J."/>
            <person name="Wilkes D.E."/>
            <person name="Wang Y."/>
            <person name="Cai H."/>
            <person name="Collins K."/>
            <person name="Stewart B.A."/>
            <person name="Lee S.R."/>
            <person name="Wilamowska K."/>
            <person name="Weinberg Z."/>
            <person name="Ruzzo W.L."/>
            <person name="Wloga D."/>
            <person name="Gaertig J."/>
            <person name="Frankel J."/>
            <person name="Tsao C.-C."/>
            <person name="Gorovsky M.A."/>
            <person name="Keeling P.J."/>
            <person name="Waller R.F."/>
            <person name="Patron N.J."/>
            <person name="Cherry J.M."/>
            <person name="Stover N.A."/>
            <person name="Krieger C.J."/>
            <person name="del Toro C."/>
            <person name="Ryder H.F."/>
            <person name="Williamson S.C."/>
            <person name="Barbeau R.A."/>
            <person name="Hamilton E.P."/>
            <person name="Orias E."/>
        </authorList>
    </citation>
    <scope>NUCLEOTIDE SEQUENCE [LARGE SCALE GENOMIC DNA]</scope>
    <source>
        <strain evidence="9">SB210</strain>
    </source>
</reference>
<feature type="binding site" evidence="5">
    <location>
        <position position="136"/>
    </location>
    <ligand>
        <name>substrate</name>
    </ligand>
</feature>
<dbReference type="GO" id="GO:0003723">
    <property type="term" value="F:RNA binding"/>
    <property type="evidence" value="ECO:0007669"/>
    <property type="project" value="InterPro"/>
</dbReference>
<evidence type="ECO:0000256" key="1">
    <source>
        <dbReference type="ARBA" id="ARBA00009375"/>
    </source>
</evidence>
<feature type="domain" description="Pseudouridine synthase I TruA alpha/beta" evidence="7">
    <location>
        <begin position="173"/>
        <end position="292"/>
    </location>
</feature>
<dbReference type="InterPro" id="IPR020094">
    <property type="entry name" value="TruA/RsuA/RluB/E/F_N"/>
</dbReference>
<dbReference type="HAMAP" id="MF_00171">
    <property type="entry name" value="TruA"/>
    <property type="match status" value="1"/>
</dbReference>
<comment type="similarity">
    <text evidence="1 6">Belongs to the tRNA pseudouridine synthase TruA family.</text>
</comment>
<name>I7MKU1_TETTS</name>
<dbReference type="GO" id="GO:0160147">
    <property type="term" value="F:tRNA pseudouridine(38-40) synthase activity"/>
    <property type="evidence" value="ECO:0007669"/>
    <property type="project" value="UniProtKB-EC"/>
</dbReference>
<evidence type="ECO:0000256" key="5">
    <source>
        <dbReference type="PIRSR" id="PIRSR001430-2"/>
    </source>
</evidence>
<evidence type="ECO:0000256" key="3">
    <source>
        <dbReference type="ARBA" id="ARBA00023235"/>
    </source>
</evidence>
<dbReference type="EC" id="5.4.99.12" evidence="6"/>
<evidence type="ECO:0000256" key="4">
    <source>
        <dbReference type="PIRSR" id="PIRSR001430-1"/>
    </source>
</evidence>
<proteinExistence type="inferred from homology"/>
<dbReference type="GeneID" id="7838233"/>
<dbReference type="PIRSF" id="PIRSF001430">
    <property type="entry name" value="tRNA_psdUrid_synth"/>
    <property type="match status" value="1"/>
</dbReference>
<keyword evidence="2 6" id="KW-0819">tRNA processing</keyword>
<evidence type="ECO:0000256" key="2">
    <source>
        <dbReference type="ARBA" id="ARBA00022694"/>
    </source>
</evidence>
<sequence>MEEIFEPEPEIIRPVKYLATCSYIGMNYSGFQTQILNGKRIPSIQDALQDALKKITKQDTPIHTSSRTDQGVNALAHPFVFIINRNQNQKILEPSIIKKSMNMHLKDAKHQISIENIYYVHLTDFDVKANSLKKEYNYFIEANLKDNWANTFQQHKQVTTMTERIDQEKLNQALQQYVGTHNFQNFTIKAEHISHFGCYVRTIDSITIENYSHPFYEEAQCIKIIFKAKSFLAYQIRFMVGEALQYALGKLDFDSFLKLLDPPKELTPQEVHENNRIRAQPRGLMLKRVDYPPEMLSSNLKDFYPQYCQ</sequence>
<comment type="catalytic activity">
    <reaction evidence="6">
        <text>uridine(38/39/40) in tRNA = pseudouridine(38/39/40) in tRNA</text>
        <dbReference type="Rhea" id="RHEA:22376"/>
        <dbReference type="Rhea" id="RHEA-COMP:10085"/>
        <dbReference type="Rhea" id="RHEA-COMP:10087"/>
        <dbReference type="ChEBI" id="CHEBI:65314"/>
        <dbReference type="ChEBI" id="CHEBI:65315"/>
        <dbReference type="EC" id="5.4.99.12"/>
    </reaction>
</comment>
<dbReference type="EMBL" id="GG662621">
    <property type="protein sequence ID" value="EAS00310.1"/>
    <property type="molecule type" value="Genomic_DNA"/>
</dbReference>
<dbReference type="STRING" id="312017.I7MKU1"/>
<protein>
    <recommendedName>
        <fullName evidence="6">tRNA pseudouridine synthase</fullName>
        <ecNumber evidence="6">5.4.99.12</ecNumber>
    </recommendedName>
</protein>
<dbReference type="Pfam" id="PF01416">
    <property type="entry name" value="PseudoU_synth_1"/>
    <property type="match status" value="1"/>
</dbReference>
<dbReference type="PANTHER" id="PTHR11142:SF0">
    <property type="entry name" value="TRNA PSEUDOURIDINE SYNTHASE-LIKE 1"/>
    <property type="match status" value="1"/>
</dbReference>